<evidence type="ECO:0000259" key="8">
    <source>
        <dbReference type="Pfam" id="PF02665"/>
    </source>
</evidence>
<protein>
    <submittedName>
        <fullName evidence="9">Nitrate reductase</fullName>
    </submittedName>
</protein>
<dbReference type="GO" id="GO:0005886">
    <property type="term" value="C:plasma membrane"/>
    <property type="evidence" value="ECO:0007669"/>
    <property type="project" value="UniProtKB-SubCell"/>
</dbReference>
<dbReference type="OrthoDB" id="9769404at2"/>
<organism evidence="9 10">
    <name type="scientific">Profundibacter amoris</name>
    <dbReference type="NCBI Taxonomy" id="2171755"/>
    <lineage>
        <taxon>Bacteria</taxon>
        <taxon>Pseudomonadati</taxon>
        <taxon>Pseudomonadota</taxon>
        <taxon>Alphaproteobacteria</taxon>
        <taxon>Rhodobacterales</taxon>
        <taxon>Paracoccaceae</taxon>
        <taxon>Profundibacter</taxon>
    </lineage>
</organism>
<evidence type="ECO:0000256" key="4">
    <source>
        <dbReference type="ARBA" id="ARBA00022989"/>
    </source>
</evidence>
<evidence type="ECO:0000256" key="6">
    <source>
        <dbReference type="ARBA" id="ARBA00023136"/>
    </source>
</evidence>
<evidence type="ECO:0000313" key="10">
    <source>
        <dbReference type="Proteomes" id="UP000261704"/>
    </source>
</evidence>
<dbReference type="InterPro" id="IPR023234">
    <property type="entry name" value="NarG-like_domain"/>
</dbReference>
<proteinExistence type="predicted"/>
<reference evidence="9 10" key="1">
    <citation type="submission" date="2018-09" db="EMBL/GenBank/DDBJ databases">
        <title>Profundibacter amoris BAR1 gen. nov., sp. nov., a new member of the Roseobacter clade isolated at Lokis Castle Vent Field on the Arctic Mid-Oceanic Ridge.</title>
        <authorList>
            <person name="Le Moine Bauer S."/>
            <person name="Sjoeberg A.G."/>
            <person name="L'Haridon S."/>
            <person name="Stokke R."/>
            <person name="Roalkvam I."/>
            <person name="Steen I.H."/>
            <person name="Dahle H."/>
        </authorList>
    </citation>
    <scope>NUCLEOTIDE SEQUENCE [LARGE SCALE GENOMIC DNA]</scope>
    <source>
        <strain evidence="9 10">BAR1</strain>
    </source>
</reference>
<gene>
    <name evidence="9" type="ORF">BAR1_04785</name>
</gene>
<comment type="subcellular location">
    <subcellularLocation>
        <location evidence="1">Cell membrane</location>
        <topology evidence="1">Multi-pass membrane protein</topology>
    </subcellularLocation>
</comment>
<evidence type="ECO:0000256" key="3">
    <source>
        <dbReference type="ARBA" id="ARBA00022692"/>
    </source>
</evidence>
<evidence type="ECO:0000313" key="9">
    <source>
        <dbReference type="EMBL" id="AXX99695.1"/>
    </source>
</evidence>
<evidence type="ECO:0000256" key="2">
    <source>
        <dbReference type="ARBA" id="ARBA00022475"/>
    </source>
</evidence>
<sequence>MKVARYARTPAPLKIPVSPAPRTKRGVWFRMFREVAFFQSLFKSNRWIWVFAVLFHFGMLLVLLRHLRYFTQPVWWWVDLIQPIGVYASFAMLAGLGGLLLRRIVVPRIRYISSPSDYLMLALFLGIVISGMGMKFLMPVDILAVKQFFLGLMRFQINELPAQPGVLIHLGLVAILMIIFPISKLLHAPGVFFAPSRTQVDNAREFRHLSAWASQLPPLPEGIPEPEEGK</sequence>
<keyword evidence="5" id="KW-0560">Oxidoreductase</keyword>
<dbReference type="Gene3D" id="1.20.950.20">
    <property type="entry name" value="Transmembrane di-heme cytochromes, Chain C"/>
    <property type="match status" value="1"/>
</dbReference>
<feature type="domain" description="NarG-like" evidence="8">
    <location>
        <begin position="42"/>
        <end position="188"/>
    </location>
</feature>
<name>A0A347ULG7_9RHOB</name>
<feature type="transmembrane region" description="Helical" evidence="7">
    <location>
        <begin position="47"/>
        <end position="64"/>
    </location>
</feature>
<keyword evidence="6 7" id="KW-0472">Membrane</keyword>
<evidence type="ECO:0000256" key="1">
    <source>
        <dbReference type="ARBA" id="ARBA00004651"/>
    </source>
</evidence>
<feature type="transmembrane region" description="Helical" evidence="7">
    <location>
        <begin position="84"/>
        <end position="106"/>
    </location>
</feature>
<evidence type="ECO:0000256" key="7">
    <source>
        <dbReference type="SAM" id="Phobius"/>
    </source>
</evidence>
<dbReference type="GO" id="GO:0016491">
    <property type="term" value="F:oxidoreductase activity"/>
    <property type="evidence" value="ECO:0007669"/>
    <property type="project" value="UniProtKB-KW"/>
</dbReference>
<keyword evidence="10" id="KW-1185">Reference proteome</keyword>
<dbReference type="EMBL" id="CP032125">
    <property type="protein sequence ID" value="AXX99695.1"/>
    <property type="molecule type" value="Genomic_DNA"/>
</dbReference>
<keyword evidence="2" id="KW-1003">Cell membrane</keyword>
<feature type="transmembrane region" description="Helical" evidence="7">
    <location>
        <begin position="160"/>
        <end position="180"/>
    </location>
</feature>
<evidence type="ECO:0000256" key="5">
    <source>
        <dbReference type="ARBA" id="ARBA00023002"/>
    </source>
</evidence>
<keyword evidence="3 7" id="KW-0812">Transmembrane</keyword>
<dbReference type="KEGG" id="pamo:BAR1_04785"/>
<keyword evidence="4 7" id="KW-1133">Transmembrane helix</keyword>
<dbReference type="SUPFAM" id="SSF103501">
    <property type="entry name" value="Respiratory nitrate reductase 1 gamma chain"/>
    <property type="match status" value="1"/>
</dbReference>
<feature type="transmembrane region" description="Helical" evidence="7">
    <location>
        <begin position="118"/>
        <end position="140"/>
    </location>
</feature>
<accession>A0A347ULG7</accession>
<dbReference type="Proteomes" id="UP000261704">
    <property type="component" value="Chromosome"/>
</dbReference>
<dbReference type="InterPro" id="IPR036197">
    <property type="entry name" value="NarG-like_sf"/>
</dbReference>
<dbReference type="Pfam" id="PF02665">
    <property type="entry name" value="Nitrate_red_gam"/>
    <property type="match status" value="1"/>
</dbReference>
<dbReference type="AlphaFoldDB" id="A0A347ULG7"/>